<dbReference type="eggNOG" id="ENOG502Z8T0">
    <property type="taxonomic scope" value="Bacteria"/>
</dbReference>
<dbReference type="OrthoDB" id="212238at2"/>
<dbReference type="Proteomes" id="UP000002534">
    <property type="component" value="Chromosome"/>
</dbReference>
<evidence type="ECO:0000313" key="2">
    <source>
        <dbReference type="Proteomes" id="UP000002534"/>
    </source>
</evidence>
<protein>
    <submittedName>
        <fullName evidence="1">Uncharacterized protein</fullName>
    </submittedName>
</protein>
<gene>
    <name evidence="1" type="ordered locus">Pcar_2440</name>
</gene>
<dbReference type="RefSeq" id="WP_011342204.1">
    <property type="nucleotide sequence ID" value="NC_007498.2"/>
</dbReference>
<reference evidence="2" key="1">
    <citation type="submission" date="2005-10" db="EMBL/GenBank/DDBJ databases">
        <title>Complete sequence of Pelobacter carbinolicus DSM 2380.</title>
        <authorList>
            <person name="Copeland A."/>
            <person name="Lucas S."/>
            <person name="Lapidus A."/>
            <person name="Barry K."/>
            <person name="Detter J.C."/>
            <person name="Glavina T."/>
            <person name="Hammon N."/>
            <person name="Israni S."/>
            <person name="Pitluck S."/>
            <person name="Chertkov O."/>
            <person name="Schmutz J."/>
            <person name="Larimer F."/>
            <person name="Land M."/>
            <person name="Kyrpides N."/>
            <person name="Ivanova N."/>
            <person name="Richardson P."/>
        </authorList>
    </citation>
    <scope>NUCLEOTIDE SEQUENCE [LARGE SCALE GENOMIC DNA]</scope>
    <source>
        <strain evidence="2">DSM 2380 / NBRC 103641 / GraBd1</strain>
    </source>
</reference>
<evidence type="ECO:0000313" key="1">
    <source>
        <dbReference type="EMBL" id="ABA89679.1"/>
    </source>
</evidence>
<sequence length="449" mass="50784">MVEATGFFWQQHAAAEQLFVDALDDLTRKNRTLANFRRRLAEQASCRLIDWVDYLQLPDTPALQERLETLGFLRQPFGGHAAYYHPGALLPAMLLAPNAMNVHSAVALRVDSAADFLQANHFDAVIEGSPSSPLRRARCHCEGGVELCVVERRGNLGFDPATRPAHWLQNYLAAVELWQTRPRLGVDEDRLWLETFRRAEQLVARLGVDLAAHVVCLGERRYWQTRNAAGQMQKSRQDALGLGWGNHDHHTFRSSRRHFARLVKLFTRLGFVARERFYAGDQAGWGAQVMENRAAGLSLFLDVDLAPEEVETDFSREELPERETLGTVGLWCALHGDSIFAAGMHHIAARCDFHRLSADLARLGIPFMAPFSDFPWLKQAFSVVERWPVDADRLETLVIKKLLSREQADKFLAEGAIGSHLENIQRDEGYKGFNKNNVSAIIRKTDPRI</sequence>
<dbReference type="STRING" id="338963.Pcar_2440"/>
<proteinExistence type="predicted"/>
<keyword evidence="2" id="KW-1185">Reference proteome</keyword>
<accession>Q3A1S8</accession>
<dbReference type="KEGG" id="pca:Pcar_2440"/>
<dbReference type="EMBL" id="CP000142">
    <property type="protein sequence ID" value="ABA89679.1"/>
    <property type="molecule type" value="Genomic_DNA"/>
</dbReference>
<name>Q3A1S8_SYNC1</name>
<reference evidence="1 2" key="2">
    <citation type="journal article" date="2012" name="BMC Genomics">
        <title>The genome of Pelobacter carbinolicus reveals surprising metabolic capabilities and physiological features.</title>
        <authorList>
            <person name="Aklujkar M."/>
            <person name="Haveman S.A."/>
            <person name="Didonato R.Jr."/>
            <person name="Chertkov O."/>
            <person name="Han C.S."/>
            <person name="Land M.L."/>
            <person name="Brown P."/>
            <person name="Lovley D.R."/>
        </authorList>
    </citation>
    <scope>NUCLEOTIDE SEQUENCE [LARGE SCALE GENOMIC DNA]</scope>
    <source>
        <strain evidence="2">DSM 2380 / NBRC 103641 / GraBd1</strain>
    </source>
</reference>
<dbReference type="HOGENOM" id="CLU_591562_0_0_7"/>
<organism evidence="1 2">
    <name type="scientific">Syntrophotalea carbinolica (strain DSM 2380 / NBRC 103641 / GraBd1)</name>
    <name type="common">Pelobacter carbinolicus</name>
    <dbReference type="NCBI Taxonomy" id="338963"/>
    <lineage>
        <taxon>Bacteria</taxon>
        <taxon>Pseudomonadati</taxon>
        <taxon>Thermodesulfobacteriota</taxon>
        <taxon>Desulfuromonadia</taxon>
        <taxon>Desulfuromonadales</taxon>
        <taxon>Syntrophotaleaceae</taxon>
        <taxon>Syntrophotalea</taxon>
    </lineage>
</organism>
<dbReference type="AlphaFoldDB" id="Q3A1S8"/>